<feature type="region of interest" description="Disordered" evidence="1">
    <location>
        <begin position="171"/>
        <end position="206"/>
    </location>
</feature>
<evidence type="ECO:0000256" key="1">
    <source>
        <dbReference type="SAM" id="MobiDB-lite"/>
    </source>
</evidence>
<accession>A0A6A0AFU8</accession>
<feature type="non-terminal residue" evidence="2">
    <location>
        <position position="1"/>
    </location>
</feature>
<reference evidence="2 3" key="1">
    <citation type="submission" date="2020-02" db="EMBL/GenBank/DDBJ databases">
        <title>Draft genome sequence of Haematococcus lacustris strain NIES-144.</title>
        <authorList>
            <person name="Morimoto D."/>
            <person name="Nakagawa S."/>
            <person name="Yoshida T."/>
            <person name="Sawayama S."/>
        </authorList>
    </citation>
    <scope>NUCLEOTIDE SEQUENCE [LARGE SCALE GENOMIC DNA]</scope>
    <source>
        <strain evidence="2 3">NIES-144</strain>
    </source>
</reference>
<evidence type="ECO:0000313" key="3">
    <source>
        <dbReference type="Proteomes" id="UP000485058"/>
    </source>
</evidence>
<gene>
    <name evidence="2" type="ORF">HaLaN_29632</name>
</gene>
<feature type="compositionally biased region" description="Low complexity" evidence="1">
    <location>
        <begin position="179"/>
        <end position="193"/>
    </location>
</feature>
<dbReference type="AlphaFoldDB" id="A0A6A0AFU8"/>
<sequence length="288" mass="30830">MAGVMIDSGSGAQLMTAAVARQLQLEVLPSQLRIIQSGGAEFRTVGAAVVEVGLALGTPHAARSRHRFQVVADSSSLPYSLTSAEQHLADVAAALRMLQANGLKAHPDKSIFGADVVDRSNNKHERNYSSYQGHHARWALSLQDYTFTIEHRPGNKHQNADVLSRWPLAASSDGTGAQLDPDPAAALASFPSPTADDPVPHHPHRASLPHSTAVLLPYVVVQRMTIPVNLDDPLVAAQDLLGRTATLSRETAAAMGNLRIAQHRDTLRYALTHSGSYKPAARQLHPGS</sequence>
<dbReference type="EMBL" id="BLLF01005097">
    <property type="protein sequence ID" value="GFH30727.1"/>
    <property type="molecule type" value="Genomic_DNA"/>
</dbReference>
<proteinExistence type="predicted"/>
<comment type="caution">
    <text evidence="2">The sequence shown here is derived from an EMBL/GenBank/DDBJ whole genome shotgun (WGS) entry which is preliminary data.</text>
</comment>
<evidence type="ECO:0000313" key="2">
    <source>
        <dbReference type="EMBL" id="GFH30727.1"/>
    </source>
</evidence>
<feature type="non-terminal residue" evidence="2">
    <location>
        <position position="288"/>
    </location>
</feature>
<dbReference type="SUPFAM" id="SSF56672">
    <property type="entry name" value="DNA/RNA polymerases"/>
    <property type="match status" value="1"/>
</dbReference>
<protein>
    <submittedName>
        <fullName evidence="2">Retrovirus-related Pol polyprotein from transposon</fullName>
    </submittedName>
</protein>
<name>A0A6A0AFU8_HAELA</name>
<keyword evidence="3" id="KW-1185">Reference proteome</keyword>
<organism evidence="2 3">
    <name type="scientific">Haematococcus lacustris</name>
    <name type="common">Green alga</name>
    <name type="synonym">Haematococcus pluvialis</name>
    <dbReference type="NCBI Taxonomy" id="44745"/>
    <lineage>
        <taxon>Eukaryota</taxon>
        <taxon>Viridiplantae</taxon>
        <taxon>Chlorophyta</taxon>
        <taxon>core chlorophytes</taxon>
        <taxon>Chlorophyceae</taxon>
        <taxon>CS clade</taxon>
        <taxon>Chlamydomonadales</taxon>
        <taxon>Haematococcaceae</taxon>
        <taxon>Haematococcus</taxon>
    </lineage>
</organism>
<dbReference type="InterPro" id="IPR043502">
    <property type="entry name" value="DNA/RNA_pol_sf"/>
</dbReference>
<dbReference type="Proteomes" id="UP000485058">
    <property type="component" value="Unassembled WGS sequence"/>
</dbReference>